<feature type="compositionally biased region" description="Basic and acidic residues" evidence="4">
    <location>
        <begin position="1341"/>
        <end position="1355"/>
    </location>
</feature>
<dbReference type="SMART" id="SM00248">
    <property type="entry name" value="ANK"/>
    <property type="match status" value="11"/>
</dbReference>
<dbReference type="Gene3D" id="1.25.40.20">
    <property type="entry name" value="Ankyrin repeat-containing domain"/>
    <property type="match status" value="4"/>
</dbReference>
<dbReference type="InterPro" id="IPR008271">
    <property type="entry name" value="Ser/Thr_kinase_AS"/>
</dbReference>
<dbReference type="PROSITE" id="PS50088">
    <property type="entry name" value="ANK_REPEAT"/>
    <property type="match status" value="6"/>
</dbReference>
<dbReference type="InterPro" id="IPR002110">
    <property type="entry name" value="Ankyrin_rpt"/>
</dbReference>
<name>A0A9P8I933_9PEZI</name>
<evidence type="ECO:0000256" key="3">
    <source>
        <dbReference type="PROSITE-ProRule" id="PRU00023"/>
    </source>
</evidence>
<dbReference type="InterPro" id="IPR011009">
    <property type="entry name" value="Kinase-like_dom_sf"/>
</dbReference>
<feature type="repeat" description="ANK" evidence="3">
    <location>
        <begin position="621"/>
        <end position="653"/>
    </location>
</feature>
<dbReference type="PROSITE" id="PS50011">
    <property type="entry name" value="PROTEIN_KINASE_DOM"/>
    <property type="match status" value="1"/>
</dbReference>
<dbReference type="Gene3D" id="1.10.510.10">
    <property type="entry name" value="Transferase(Phosphotransferase) domain 1"/>
    <property type="match status" value="1"/>
</dbReference>
<feature type="region of interest" description="Disordered" evidence="4">
    <location>
        <begin position="1339"/>
        <end position="1379"/>
    </location>
</feature>
<dbReference type="InterPro" id="IPR051165">
    <property type="entry name" value="Multifunctional_ANK_Repeat"/>
</dbReference>
<evidence type="ECO:0000313" key="6">
    <source>
        <dbReference type="EMBL" id="KAH0543149.1"/>
    </source>
</evidence>
<organism evidence="6 7">
    <name type="scientific">Glutinoglossum americanum</name>
    <dbReference type="NCBI Taxonomy" id="1670608"/>
    <lineage>
        <taxon>Eukaryota</taxon>
        <taxon>Fungi</taxon>
        <taxon>Dikarya</taxon>
        <taxon>Ascomycota</taxon>
        <taxon>Pezizomycotina</taxon>
        <taxon>Geoglossomycetes</taxon>
        <taxon>Geoglossales</taxon>
        <taxon>Geoglossaceae</taxon>
        <taxon>Glutinoglossum</taxon>
    </lineage>
</organism>
<feature type="compositionally biased region" description="Acidic residues" evidence="4">
    <location>
        <begin position="1357"/>
        <end position="1379"/>
    </location>
</feature>
<dbReference type="Proteomes" id="UP000698800">
    <property type="component" value="Unassembled WGS sequence"/>
</dbReference>
<accession>A0A9P8I933</accession>
<evidence type="ECO:0000256" key="1">
    <source>
        <dbReference type="ARBA" id="ARBA00022737"/>
    </source>
</evidence>
<dbReference type="EMBL" id="JAGHQL010000038">
    <property type="protein sequence ID" value="KAH0543149.1"/>
    <property type="molecule type" value="Genomic_DNA"/>
</dbReference>
<sequence length="1379" mass="153718">MGSDDGWRPESDDEYRNYQQSSPGVDHLNQPENAYTVSNGIGFHQDQSDDLRKLMTLVHSVKFCSKLTKTYGVRDFAEIPSTQLARGSHFQTRRLAGNFVLAKYPVIYNLDRAGIGVSRRSYEAAALELQILVHEPIHQHPNIVDILSVGWARLLPPKSSCLPITFVEFAPHGTLAQYLENNGVDAAVKNSLARDIAQGLQMLHSCGITHGDLKMDNVLVFPTSGGAYPVQAKLSDFGCSVLENDHGTNLPGCSPPWGAPEWHKNFAPSQLHVTDLYSLGLLIWSLALNGENPFEGQEAGEIEARKLSDSVLEDAIQSIEQQYDTRILLRGSIDDDDRFFAYLYGVAMPRRALQNTLRLDPKKRNLQKVLESLSQGHYYGYAEEQPTIPRGRKIEDNRPVVSFLRFFDAPSYVKSEFLESTRKVALDESADDSDRGEASLQLCWAYIDGFGTSQDIHAALAWIEMAAEFGNVSAGGLIKRVFDSAGKPMSQSLQQKGTEWLSKAVRWGLSIAREELKRIDMEQCALAEEPFKVALGAQMLDGATSSNFTHFNLIDGLFHPRNRDAMRGLHLRVGHGTEGIPFLGLQKNTHLHAGAAMGVDIQYFDSYIKEFPNYIDAKDAAGNTPLHIALRCGNSQHAKCLLEYGANAMVINNRSESPCHWLVYIDEPREQQELVDLLVRNRARLDIAAKSPSSASDPYCFIRHGGTPLHWAVEQNLVELTNSLLENGADPESIYNGFTPIDLAVERGNPGVLRALLSNAKLPPMSLCVRTDPNSSRPPDYVSRESYVHFAVSSLLLHDRWLFHGRFWLQCLRETIHVLQDFGLSPLTEHSPVIVAALANTGSTEILELLVQERLDSHTEHNAVFWQDILHNCINSGQPFVLLYLFEQYMKHAPLKALGRPEELLLSSAKSLNCDPSVIEKILEAGVDIDCRNAAGESPLILAVRSRNYELATFLLSRGADTKIRCFADAEDKVSVNILYKLITSNMDIELGPLMYLLEPLHPYADKSPDFLVISEQRETALHLACRIGNLAIVELLLKKFPNKDQIDFTNHRGWTALHSATFNGHLEVVKKLCEAGADVNAQVGSRDAPRRKRKTVLDFCFSWSAPPKDVLEAYHGRQVSMEDVYINRLGIAKHLKGTNARRADRKLVSRSQPLRLAHLAVIKGMARLLAEALQLLDVISIRQPILDALLFDACKRESISVARFLISAGANPNARSRKSTTPLHLAAYFKQPVIVHLLLQRGAEANPVNDYDDTPLSYALQNKQPSSIRALKDAGGSIPVPREAYNKIFTDMGFEPPRMGGAELPKFTFRLKAMMRTQTVEALQGRQQRNAAEALDWDLEAMRKRGPQDMKMEDGGGSEEDWEPEGEAEDKDEGVTEN</sequence>
<keyword evidence="7" id="KW-1185">Reference proteome</keyword>
<dbReference type="PANTHER" id="PTHR24123:SF33">
    <property type="entry name" value="PROTEIN HOS4"/>
    <property type="match status" value="1"/>
</dbReference>
<feature type="domain" description="Protein kinase" evidence="5">
    <location>
        <begin position="65"/>
        <end position="380"/>
    </location>
</feature>
<feature type="repeat" description="ANK" evidence="3">
    <location>
        <begin position="1053"/>
        <end position="1085"/>
    </location>
</feature>
<dbReference type="PANTHER" id="PTHR24123">
    <property type="entry name" value="ANKYRIN REPEAT-CONTAINING"/>
    <property type="match status" value="1"/>
</dbReference>
<feature type="repeat" description="ANK" evidence="3">
    <location>
        <begin position="1219"/>
        <end position="1251"/>
    </location>
</feature>
<feature type="repeat" description="ANK" evidence="3">
    <location>
        <begin position="704"/>
        <end position="736"/>
    </location>
</feature>
<dbReference type="OrthoDB" id="4062651at2759"/>
<evidence type="ECO:0000313" key="7">
    <source>
        <dbReference type="Proteomes" id="UP000698800"/>
    </source>
</evidence>
<dbReference type="InterPro" id="IPR000719">
    <property type="entry name" value="Prot_kinase_dom"/>
</dbReference>
<dbReference type="InterPro" id="IPR006597">
    <property type="entry name" value="Sel1-like"/>
</dbReference>
<dbReference type="Pfam" id="PF00023">
    <property type="entry name" value="Ank"/>
    <property type="match status" value="2"/>
</dbReference>
<feature type="compositionally biased region" description="Basic and acidic residues" evidence="4">
    <location>
        <begin position="1"/>
        <end position="16"/>
    </location>
</feature>
<evidence type="ECO:0000256" key="2">
    <source>
        <dbReference type="ARBA" id="ARBA00023043"/>
    </source>
</evidence>
<dbReference type="InterPro" id="IPR011990">
    <property type="entry name" value="TPR-like_helical_dom_sf"/>
</dbReference>
<dbReference type="PROSITE" id="PS00108">
    <property type="entry name" value="PROTEIN_KINASE_ST"/>
    <property type="match status" value="1"/>
</dbReference>
<keyword evidence="2 3" id="KW-0040">ANK repeat</keyword>
<evidence type="ECO:0000259" key="5">
    <source>
        <dbReference type="PROSITE" id="PS50011"/>
    </source>
</evidence>
<dbReference type="InterPro" id="IPR036770">
    <property type="entry name" value="Ankyrin_rpt-contain_sf"/>
</dbReference>
<dbReference type="GO" id="GO:0004672">
    <property type="term" value="F:protein kinase activity"/>
    <property type="evidence" value="ECO:0007669"/>
    <property type="project" value="InterPro"/>
</dbReference>
<dbReference type="GO" id="GO:0005524">
    <property type="term" value="F:ATP binding"/>
    <property type="evidence" value="ECO:0007669"/>
    <property type="project" value="InterPro"/>
</dbReference>
<feature type="repeat" description="ANK" evidence="3">
    <location>
        <begin position="1017"/>
        <end position="1049"/>
    </location>
</feature>
<dbReference type="SMART" id="SM00220">
    <property type="entry name" value="S_TKc"/>
    <property type="match status" value="1"/>
</dbReference>
<protein>
    <recommendedName>
        <fullName evidence="5">Protein kinase domain-containing protein</fullName>
    </recommendedName>
</protein>
<keyword evidence="1" id="KW-0677">Repeat</keyword>
<dbReference type="Pfam" id="PF00069">
    <property type="entry name" value="Pkinase"/>
    <property type="match status" value="1"/>
</dbReference>
<dbReference type="PRINTS" id="PR01415">
    <property type="entry name" value="ANKYRIN"/>
</dbReference>
<proteinExistence type="predicted"/>
<feature type="repeat" description="ANK" evidence="3">
    <location>
        <begin position="935"/>
        <end position="967"/>
    </location>
</feature>
<dbReference type="Gene3D" id="1.25.40.10">
    <property type="entry name" value="Tetratricopeptide repeat domain"/>
    <property type="match status" value="1"/>
</dbReference>
<gene>
    <name evidence="6" type="ORF">FGG08_002494</name>
</gene>
<comment type="caution">
    <text evidence="6">The sequence shown here is derived from an EMBL/GenBank/DDBJ whole genome shotgun (WGS) entry which is preliminary data.</text>
</comment>
<reference evidence="6" key="1">
    <citation type="submission" date="2021-03" db="EMBL/GenBank/DDBJ databases">
        <title>Comparative genomics and phylogenomic investigation of the class Geoglossomycetes provide insights into ecological specialization and systematics.</title>
        <authorList>
            <person name="Melie T."/>
            <person name="Pirro S."/>
            <person name="Miller A.N."/>
            <person name="Quandt A."/>
        </authorList>
    </citation>
    <scope>NUCLEOTIDE SEQUENCE</scope>
    <source>
        <strain evidence="6">GBOQ0MN5Z8</strain>
    </source>
</reference>
<dbReference type="SUPFAM" id="SSF48403">
    <property type="entry name" value="Ankyrin repeat"/>
    <property type="match status" value="2"/>
</dbReference>
<dbReference type="SMART" id="SM00671">
    <property type="entry name" value="SEL1"/>
    <property type="match status" value="1"/>
</dbReference>
<dbReference type="SUPFAM" id="SSF56112">
    <property type="entry name" value="Protein kinase-like (PK-like)"/>
    <property type="match status" value="1"/>
</dbReference>
<evidence type="ECO:0000256" key="4">
    <source>
        <dbReference type="SAM" id="MobiDB-lite"/>
    </source>
</evidence>
<feature type="region of interest" description="Disordered" evidence="4">
    <location>
        <begin position="1"/>
        <end position="31"/>
    </location>
</feature>
<dbReference type="PROSITE" id="PS50297">
    <property type="entry name" value="ANK_REP_REGION"/>
    <property type="match status" value="6"/>
</dbReference>
<dbReference type="Pfam" id="PF12796">
    <property type="entry name" value="Ank_2"/>
    <property type="match status" value="3"/>
</dbReference>